<keyword evidence="1" id="KW-1133">Transmembrane helix</keyword>
<dbReference type="RefSeq" id="WP_220481225.1">
    <property type="nucleotide sequence ID" value="NZ_JACGXA010000001.1"/>
</dbReference>
<dbReference type="InterPro" id="IPR021125">
    <property type="entry name" value="DUF2127"/>
</dbReference>
<dbReference type="AlphaFoldDB" id="A0A7W3IWT5"/>
<sequence>MNLRPLRHFSWSLRSCGIRGHVTYKPDEKDLAERLHTETAVGEAWRCLRCEDFVPGPPHGSGPAEDAPIVLKDKALKDAVILRLLAAERLVRGVLLVALAYGIYRFDGAKDSLQQVFAEYLPRLQPLAERAGIDLQNAGPVKLIEEALKAQHSTLKLVILGVAAYGALQLLEAVGLWSMQRWGEYVAMVGTSALIPLEVYELLHTVTPFKIGALVLNLFAVFYLLWTKRLFGFRGGKEAFEAERHSASLLEVERASVDAPRAR</sequence>
<protein>
    <submittedName>
        <fullName evidence="2">Uncharacterized membrane protein (DUF2068 family)</fullName>
    </submittedName>
</protein>
<feature type="transmembrane region" description="Helical" evidence="1">
    <location>
        <begin position="209"/>
        <end position="226"/>
    </location>
</feature>
<accession>A0A7W3IWT5</accession>
<keyword evidence="1" id="KW-0812">Transmembrane</keyword>
<keyword evidence="1" id="KW-0472">Membrane</keyword>
<name>A0A7W3IWT5_9ACTN</name>
<gene>
    <name evidence="2" type="ORF">FB382_000396</name>
</gene>
<dbReference type="EMBL" id="JACGXA010000001">
    <property type="protein sequence ID" value="MBA8802105.1"/>
    <property type="molecule type" value="Genomic_DNA"/>
</dbReference>
<reference evidence="2 3" key="1">
    <citation type="submission" date="2020-07" db="EMBL/GenBank/DDBJ databases">
        <title>Sequencing the genomes of 1000 actinobacteria strains.</title>
        <authorList>
            <person name="Klenk H.-P."/>
        </authorList>
    </citation>
    <scope>NUCLEOTIDE SEQUENCE [LARGE SCALE GENOMIC DNA]</scope>
    <source>
        <strain evidence="2 3">DSM 21349</strain>
    </source>
</reference>
<feature type="transmembrane region" description="Helical" evidence="1">
    <location>
        <begin position="157"/>
        <end position="178"/>
    </location>
</feature>
<dbReference type="Proteomes" id="UP000580910">
    <property type="component" value="Unassembled WGS sequence"/>
</dbReference>
<dbReference type="Pfam" id="PF09900">
    <property type="entry name" value="DUF2127"/>
    <property type="match status" value="1"/>
</dbReference>
<comment type="caution">
    <text evidence="2">The sequence shown here is derived from an EMBL/GenBank/DDBJ whole genome shotgun (WGS) entry which is preliminary data.</text>
</comment>
<keyword evidence="3" id="KW-1185">Reference proteome</keyword>
<evidence type="ECO:0000256" key="1">
    <source>
        <dbReference type="SAM" id="Phobius"/>
    </source>
</evidence>
<evidence type="ECO:0000313" key="2">
    <source>
        <dbReference type="EMBL" id="MBA8802105.1"/>
    </source>
</evidence>
<proteinExistence type="predicted"/>
<evidence type="ECO:0000313" key="3">
    <source>
        <dbReference type="Proteomes" id="UP000580910"/>
    </source>
</evidence>
<organism evidence="2 3">
    <name type="scientific">Nocardioides ginsengisegetis</name>
    <dbReference type="NCBI Taxonomy" id="661491"/>
    <lineage>
        <taxon>Bacteria</taxon>
        <taxon>Bacillati</taxon>
        <taxon>Actinomycetota</taxon>
        <taxon>Actinomycetes</taxon>
        <taxon>Propionibacteriales</taxon>
        <taxon>Nocardioidaceae</taxon>
        <taxon>Nocardioides</taxon>
    </lineage>
</organism>